<dbReference type="GO" id="GO:0000462">
    <property type="term" value="P:maturation of SSU-rRNA from tricistronic rRNA transcript (SSU-rRNA, 5.8S rRNA, LSU-rRNA)"/>
    <property type="evidence" value="ECO:0007669"/>
    <property type="project" value="TreeGrafter"/>
</dbReference>
<name>A9BKI6_HEMAN</name>
<dbReference type="GO" id="GO:0032040">
    <property type="term" value="C:small-subunit processome"/>
    <property type="evidence" value="ECO:0007669"/>
    <property type="project" value="TreeGrafter"/>
</dbReference>
<accession>A9BKI6</accession>
<keyword evidence="2" id="KW-0542">Nucleomorph</keyword>
<dbReference type="EMBL" id="CP000882">
    <property type="protein sequence ID" value="ABW98157.1"/>
    <property type="molecule type" value="Genomic_DNA"/>
</dbReference>
<evidence type="ECO:0000313" key="3">
    <source>
        <dbReference type="Proteomes" id="UP000243127"/>
    </source>
</evidence>
<dbReference type="InterPro" id="IPR056551">
    <property type="entry name" value="Beta-prop_NOL10_N"/>
</dbReference>
<evidence type="ECO:0000259" key="1">
    <source>
        <dbReference type="Pfam" id="PF23098"/>
    </source>
</evidence>
<dbReference type="AlphaFoldDB" id="A9BKI6"/>
<dbReference type="Gene3D" id="2.130.10.10">
    <property type="entry name" value="YVTN repeat-like/Quinoprotein amine dehydrogenase"/>
    <property type="match status" value="1"/>
</dbReference>
<dbReference type="PANTHER" id="PTHR14927">
    <property type="entry name" value="NUCLEOLAR PROTEIN 10"/>
    <property type="match status" value="1"/>
</dbReference>
<sequence>MKNNQEKTIFAKKNLKKLYSKTDLDFSFPSFCQKIKETFNGSFLISYGEYPPQVRCFDLENLSLKFERHLDSSIQNFQIISEDWQKLLFLRNDRHLEFHTKGGFHYKTKILTQGVDLLFNSKNNTVYIPSSKDEIFRLDLKEGRFLNSLRNDSSYRNTCGKNSFFGNILAFGNSGGIVNFWDPRIIQKSIFKIEGFKFLKKIGTKKKINCIRFDEKNEFDCFIGFENGEVILFDIRSNFPLIAKEMENSLPVISIRVDQSGKKILIANSNQIQIWEKKTGKTTKCFDSKFQINHLCKIKNSGFFFLAMQKPKIEGKFLEEMGSVPSWISNLELGSKKNKLENKRKSYRSKKLIKK</sequence>
<dbReference type="Pfam" id="PF23098">
    <property type="entry name" value="Beta-prop_NOL10_N"/>
    <property type="match status" value="1"/>
</dbReference>
<dbReference type="PANTHER" id="PTHR14927:SF0">
    <property type="entry name" value="NUCLEOLAR PROTEIN 10"/>
    <property type="match status" value="1"/>
</dbReference>
<reference evidence="2 3" key="1">
    <citation type="journal article" date="2007" name="Proc. Natl. Acad. Sci. U.S.A.">
        <title>Nucleomorph genome of Hemiselmis andersenii reveals complete intron loss and compaction as a driver of protein structure and function.</title>
        <authorList>
            <person name="Lane C.E."/>
            <person name="van den Heuvel K."/>
            <person name="Kozera C."/>
            <person name="Curtis B.A."/>
            <person name="Parsons B.J."/>
            <person name="Bowman S."/>
            <person name="Archibald J.M."/>
        </authorList>
    </citation>
    <scope>NUCLEOTIDE SEQUENCE [LARGE SCALE GENOMIC DNA]</scope>
    <source>
        <strain evidence="2 3">CCMP644</strain>
    </source>
</reference>
<dbReference type="InterPro" id="IPR015943">
    <property type="entry name" value="WD40/YVTN_repeat-like_dom_sf"/>
</dbReference>
<feature type="domain" description="Nucleolar protein 10-like N-terminal" evidence="1">
    <location>
        <begin position="25"/>
        <end position="342"/>
    </location>
</feature>
<dbReference type="InterPro" id="IPR040382">
    <property type="entry name" value="NOL10/Enp2"/>
</dbReference>
<organism evidence="2 3">
    <name type="scientific">Hemiselmis andersenii</name>
    <name type="common">Cryptophyte alga</name>
    <dbReference type="NCBI Taxonomy" id="464988"/>
    <lineage>
        <taxon>Eukaryota</taxon>
        <taxon>Cryptophyceae</taxon>
        <taxon>Cryptomonadales</taxon>
        <taxon>Hemiselmidaceae</taxon>
        <taxon>Hemiselmis</taxon>
    </lineage>
</organism>
<dbReference type="SUPFAM" id="SSF50978">
    <property type="entry name" value="WD40 repeat-like"/>
    <property type="match status" value="1"/>
</dbReference>
<dbReference type="GO" id="GO:0030686">
    <property type="term" value="C:90S preribosome"/>
    <property type="evidence" value="ECO:0007669"/>
    <property type="project" value="TreeGrafter"/>
</dbReference>
<dbReference type="RefSeq" id="XP_001712482.1">
    <property type="nucleotide sequence ID" value="XM_001712430.1"/>
</dbReference>
<geneLocation type="nucleomorph" evidence="2"/>
<dbReference type="GeneID" id="5739400"/>
<protein>
    <submittedName>
        <fullName evidence="2">Nol10</fullName>
    </submittedName>
</protein>
<dbReference type="InterPro" id="IPR036322">
    <property type="entry name" value="WD40_repeat_dom_sf"/>
</dbReference>
<dbReference type="Proteomes" id="UP000243127">
    <property type="component" value="Nucleomorph 2"/>
</dbReference>
<gene>
    <name evidence="2" type="ORF">HAN_2g340</name>
</gene>
<proteinExistence type="predicted"/>
<evidence type="ECO:0000313" key="2">
    <source>
        <dbReference type="EMBL" id="ABW98157.1"/>
    </source>
</evidence>